<protein>
    <recommendedName>
        <fullName evidence="2">Mmc1 C-terminal domain-containing protein</fullName>
    </recommendedName>
</protein>
<dbReference type="STRING" id="1658172.A0A1B7P3F8"/>
<sequence length="623" mass="68607">MPPKLHSSLSKQAVPFTEAVFFCPSCSIWRRSIHSPFSRLRHRNPSPRLARSASTFASHSTAAHTVNVTTNVPKRFQGLYSALNGVHDAAGNHVNSSRLQLALRGLEMSRPVIRVAVLDLDDTATTARLVRLLLADPLSPKQKWEDYLETHRIDPSRGLLIKYGEQTDLEVGNSLVPTISIPSTALKSANLEILLSPLSVNPSSGVQITSDAVLVPTIAIQSTGSGSHTFVRYPVHKSIVCGKGIEGLLAYTRLAVRANITDMNSIRAAFDFSLGEGSTQRGDGVSFIDIDCAEAALNTFRESVQNAMEYEKGWSGSGVQPLIDWVSASPADDSLDPSIKRLVGSLLDGAEESITAEENEKILAQQSKTVPEDVRLDLDGTVTTWAERAHTELRDSLNEGFSSKPWRTLAWWKLFWHVDDVGMITASILKKKWLAEAEKEVIWISGKIHQAGLLSNNTNSTAGIRETPEFEACPSAEPWSIFPPKKLWPTQIPYIRHRLTTSSVPSLHAIAQNLVFFSLSTTSLSSALSALVYLSTSSTSIYEAGTIATIGLFISLRRQQRGWDAARSTWEREVREEGRRALKDTEESLRTIIHEGRRATEAAPETDARQQIERARQALSDVK</sequence>
<dbReference type="EMBL" id="LGUA01000161">
    <property type="protein sequence ID" value="OAX83565.1"/>
    <property type="molecule type" value="Genomic_DNA"/>
</dbReference>
<feature type="region of interest" description="Disordered" evidence="1">
    <location>
        <begin position="596"/>
        <end position="623"/>
    </location>
</feature>
<proteinExistence type="predicted"/>
<dbReference type="AlphaFoldDB" id="A0A1B7P3F8"/>
<comment type="caution">
    <text evidence="3">The sequence shown here is derived from an EMBL/GenBank/DDBJ whole genome shotgun (WGS) entry which is preliminary data.</text>
</comment>
<dbReference type="PANTHER" id="PTHR38644">
    <property type="entry name" value="EXPRESSED PROTEIN"/>
    <property type="match status" value="1"/>
</dbReference>
<dbReference type="OrthoDB" id="5319015at2759"/>
<evidence type="ECO:0000256" key="1">
    <source>
        <dbReference type="SAM" id="MobiDB-lite"/>
    </source>
</evidence>
<name>A0A1B7P3F8_9EURO</name>
<dbReference type="Pfam" id="PF23868">
    <property type="entry name" value="Mmc1_C"/>
    <property type="match status" value="1"/>
</dbReference>
<gene>
    <name evidence="3" type="ORF">ACJ72_02077</name>
</gene>
<dbReference type="Pfam" id="PF23867">
    <property type="entry name" value="Mmc1_N"/>
    <property type="match status" value="1"/>
</dbReference>
<keyword evidence="4" id="KW-1185">Reference proteome</keyword>
<dbReference type="PANTHER" id="PTHR38644:SF1">
    <property type="entry name" value="EXPRESSED PROTEIN"/>
    <property type="match status" value="1"/>
</dbReference>
<organism evidence="3 4">
    <name type="scientific">Emergomyces africanus</name>
    <dbReference type="NCBI Taxonomy" id="1955775"/>
    <lineage>
        <taxon>Eukaryota</taxon>
        <taxon>Fungi</taxon>
        <taxon>Dikarya</taxon>
        <taxon>Ascomycota</taxon>
        <taxon>Pezizomycotina</taxon>
        <taxon>Eurotiomycetes</taxon>
        <taxon>Eurotiomycetidae</taxon>
        <taxon>Onygenales</taxon>
        <taxon>Ajellomycetaceae</taxon>
        <taxon>Emergomyces</taxon>
    </lineage>
</organism>
<reference evidence="3 4" key="1">
    <citation type="submission" date="2015-07" db="EMBL/GenBank/DDBJ databases">
        <title>Emmonsia species relationships and genome sequence.</title>
        <authorList>
            <person name="Cuomo C.A."/>
            <person name="Schwartz I.S."/>
            <person name="Kenyon C."/>
            <person name="de Hoog G.S."/>
            <person name="Govender N.P."/>
            <person name="Botha A."/>
            <person name="Moreno L."/>
            <person name="de Vries M."/>
            <person name="Munoz J.F."/>
            <person name="Stielow J.B."/>
        </authorList>
    </citation>
    <scope>NUCLEOTIDE SEQUENCE [LARGE SCALE GENOMIC DNA]</scope>
    <source>
        <strain evidence="3 4">CBS 136260</strain>
    </source>
</reference>
<dbReference type="InterPro" id="IPR056196">
    <property type="entry name" value="Mmc1_C"/>
</dbReference>
<evidence type="ECO:0000313" key="3">
    <source>
        <dbReference type="EMBL" id="OAX83565.1"/>
    </source>
</evidence>
<accession>A0A1B7P3F8</accession>
<dbReference type="Proteomes" id="UP000091918">
    <property type="component" value="Unassembled WGS sequence"/>
</dbReference>
<evidence type="ECO:0000259" key="2">
    <source>
        <dbReference type="Pfam" id="PF23868"/>
    </source>
</evidence>
<evidence type="ECO:0000313" key="4">
    <source>
        <dbReference type="Proteomes" id="UP000091918"/>
    </source>
</evidence>
<feature type="domain" description="Mmc1 C-terminal" evidence="2">
    <location>
        <begin position="380"/>
        <end position="579"/>
    </location>
</feature>